<accession>A0ABP3G254</accession>
<name>A0ABP3G254_9BACI</name>
<dbReference type="InterPro" id="IPR017937">
    <property type="entry name" value="Thioredoxin_CS"/>
</dbReference>
<keyword evidence="4" id="KW-1185">Reference proteome</keyword>
<evidence type="ECO:0000259" key="2">
    <source>
        <dbReference type="PROSITE" id="PS51352"/>
    </source>
</evidence>
<dbReference type="SUPFAM" id="SSF52833">
    <property type="entry name" value="Thioredoxin-like"/>
    <property type="match status" value="1"/>
</dbReference>
<dbReference type="PANTHER" id="PTHR42852:SF1">
    <property type="entry name" value="THIOREDOXIN-LIKE PROTEIN YNEN"/>
    <property type="match status" value="1"/>
</dbReference>
<dbReference type="PROSITE" id="PS51352">
    <property type="entry name" value="THIOREDOXIN_2"/>
    <property type="match status" value="1"/>
</dbReference>
<dbReference type="InterPro" id="IPR013766">
    <property type="entry name" value="Thioredoxin_domain"/>
</dbReference>
<organism evidence="3 4">
    <name type="scientific">Bacillus carboniphilus</name>
    <dbReference type="NCBI Taxonomy" id="86663"/>
    <lineage>
        <taxon>Bacteria</taxon>
        <taxon>Bacillati</taxon>
        <taxon>Bacillota</taxon>
        <taxon>Bacilli</taxon>
        <taxon>Bacillales</taxon>
        <taxon>Bacillaceae</taxon>
        <taxon>Bacillus</taxon>
    </lineage>
</organism>
<evidence type="ECO:0000313" key="4">
    <source>
        <dbReference type="Proteomes" id="UP001500782"/>
    </source>
</evidence>
<comment type="caution">
    <text evidence="3">The sequence shown here is derived from an EMBL/GenBank/DDBJ whole genome shotgun (WGS) entry which is preliminary data.</text>
</comment>
<dbReference type="Gene3D" id="3.40.30.10">
    <property type="entry name" value="Glutaredoxin"/>
    <property type="match status" value="1"/>
</dbReference>
<keyword evidence="1" id="KW-1015">Disulfide bond</keyword>
<protein>
    <submittedName>
        <fullName evidence="3">Redoxin domain-containing protein</fullName>
    </submittedName>
</protein>
<dbReference type="PANTHER" id="PTHR42852">
    <property type="entry name" value="THIOL:DISULFIDE INTERCHANGE PROTEIN DSBE"/>
    <property type="match status" value="1"/>
</dbReference>
<evidence type="ECO:0000256" key="1">
    <source>
        <dbReference type="ARBA" id="ARBA00023157"/>
    </source>
</evidence>
<dbReference type="InterPro" id="IPR050553">
    <property type="entry name" value="Thioredoxin_ResA/DsbE_sf"/>
</dbReference>
<reference evidence="4" key="1">
    <citation type="journal article" date="2019" name="Int. J. Syst. Evol. Microbiol.">
        <title>The Global Catalogue of Microorganisms (GCM) 10K type strain sequencing project: providing services to taxonomists for standard genome sequencing and annotation.</title>
        <authorList>
            <consortium name="The Broad Institute Genomics Platform"/>
            <consortium name="The Broad Institute Genome Sequencing Center for Infectious Disease"/>
            <person name="Wu L."/>
            <person name="Ma J."/>
        </authorList>
    </citation>
    <scope>NUCLEOTIDE SEQUENCE [LARGE SCALE GENOMIC DNA]</scope>
    <source>
        <strain evidence="4">JCM 9731</strain>
    </source>
</reference>
<sequence length="195" mass="21562">MVKNVVSGVILLLAAAVFIVNVWNPGSGDDLEGETVNGVQQEDTENIPGANLAAVKEGSPAPDFKLPTIEGEAMRLSDYRGKKVILNFWATWCPPCKAEMPHMQNFYEKNKDKGVEIVAVNLTNLDKGEERIKQFIEDYGLTFTVPLDVEGNIGIEFQAFTIPTSYIIDTNGVIQKKIIGPMDEEMMNNLIKNVD</sequence>
<dbReference type="RefSeq" id="WP_343798729.1">
    <property type="nucleotide sequence ID" value="NZ_BAAADJ010000021.1"/>
</dbReference>
<feature type="domain" description="Thioredoxin" evidence="2">
    <location>
        <begin position="55"/>
        <end position="195"/>
    </location>
</feature>
<proteinExistence type="predicted"/>
<dbReference type="Pfam" id="PF00578">
    <property type="entry name" value="AhpC-TSA"/>
    <property type="match status" value="1"/>
</dbReference>
<dbReference type="PROSITE" id="PS00194">
    <property type="entry name" value="THIOREDOXIN_1"/>
    <property type="match status" value="1"/>
</dbReference>
<dbReference type="InterPro" id="IPR036249">
    <property type="entry name" value="Thioredoxin-like_sf"/>
</dbReference>
<gene>
    <name evidence="3" type="ORF">GCM10008967_20320</name>
</gene>
<dbReference type="Proteomes" id="UP001500782">
    <property type="component" value="Unassembled WGS sequence"/>
</dbReference>
<dbReference type="CDD" id="cd02966">
    <property type="entry name" value="TlpA_like_family"/>
    <property type="match status" value="1"/>
</dbReference>
<evidence type="ECO:0000313" key="3">
    <source>
        <dbReference type="EMBL" id="GAA0329775.1"/>
    </source>
</evidence>
<dbReference type="InterPro" id="IPR000866">
    <property type="entry name" value="AhpC/TSA"/>
</dbReference>
<dbReference type="EMBL" id="BAAADJ010000021">
    <property type="protein sequence ID" value="GAA0329775.1"/>
    <property type="molecule type" value="Genomic_DNA"/>
</dbReference>